<dbReference type="PANTHER" id="PTHR45789:SF2">
    <property type="entry name" value="FI18025P1"/>
    <property type="match status" value="1"/>
</dbReference>
<dbReference type="CDD" id="cd01389">
    <property type="entry name" value="HMG-box_ROX1-like"/>
    <property type="match status" value="1"/>
</dbReference>
<evidence type="ECO:0000313" key="6">
    <source>
        <dbReference type="EMBL" id="KAF5351604.1"/>
    </source>
</evidence>
<dbReference type="PROSITE" id="PS50118">
    <property type="entry name" value="HMG_BOX_2"/>
    <property type="match status" value="1"/>
</dbReference>
<dbReference type="OrthoDB" id="6247875at2759"/>
<evidence type="ECO:0000313" key="7">
    <source>
        <dbReference type="Proteomes" id="UP000559256"/>
    </source>
</evidence>
<dbReference type="Gene3D" id="1.10.30.10">
    <property type="entry name" value="High mobility group box domain"/>
    <property type="match status" value="1"/>
</dbReference>
<protein>
    <recommendedName>
        <fullName evidence="5">HMG box domain-containing protein</fullName>
    </recommendedName>
</protein>
<feature type="compositionally biased region" description="Acidic residues" evidence="4">
    <location>
        <begin position="199"/>
        <end position="211"/>
    </location>
</feature>
<gene>
    <name evidence="6" type="ORF">D9758_007251</name>
</gene>
<dbReference type="PANTHER" id="PTHR45789">
    <property type="entry name" value="FI18025P1"/>
    <property type="match status" value="1"/>
</dbReference>
<accession>A0A8H5D0U3</accession>
<dbReference type="AlphaFoldDB" id="A0A8H5D0U3"/>
<keyword evidence="7" id="KW-1185">Reference proteome</keyword>
<dbReference type="InterPro" id="IPR051356">
    <property type="entry name" value="SOX/SOX-like_TF"/>
</dbReference>
<feature type="compositionally biased region" description="Low complexity" evidence="4">
    <location>
        <begin position="256"/>
        <end position="280"/>
    </location>
</feature>
<evidence type="ECO:0000256" key="4">
    <source>
        <dbReference type="SAM" id="MobiDB-lite"/>
    </source>
</evidence>
<dbReference type="GO" id="GO:0000981">
    <property type="term" value="F:DNA-binding transcription factor activity, RNA polymerase II-specific"/>
    <property type="evidence" value="ECO:0007669"/>
    <property type="project" value="TreeGrafter"/>
</dbReference>
<feature type="compositionally biased region" description="Polar residues" evidence="4">
    <location>
        <begin position="237"/>
        <end position="254"/>
    </location>
</feature>
<reference evidence="6 7" key="1">
    <citation type="journal article" date="2020" name="ISME J.">
        <title>Uncovering the hidden diversity of litter-decomposition mechanisms in mushroom-forming fungi.</title>
        <authorList>
            <person name="Floudas D."/>
            <person name="Bentzer J."/>
            <person name="Ahren D."/>
            <person name="Johansson T."/>
            <person name="Persson P."/>
            <person name="Tunlid A."/>
        </authorList>
    </citation>
    <scope>NUCLEOTIDE SEQUENCE [LARGE SCALE GENOMIC DNA]</scope>
    <source>
        <strain evidence="6 7">CBS 291.85</strain>
    </source>
</reference>
<feature type="compositionally biased region" description="Polar residues" evidence="4">
    <location>
        <begin position="506"/>
        <end position="526"/>
    </location>
</feature>
<comment type="caution">
    <text evidence="6">The sequence shown here is derived from an EMBL/GenBank/DDBJ whole genome shotgun (WGS) entry which is preliminary data.</text>
</comment>
<feature type="region of interest" description="Disordered" evidence="4">
    <location>
        <begin position="48"/>
        <end position="78"/>
    </location>
</feature>
<dbReference type="EMBL" id="JAACJM010000069">
    <property type="protein sequence ID" value="KAF5351604.1"/>
    <property type="molecule type" value="Genomic_DNA"/>
</dbReference>
<feature type="compositionally biased region" description="Polar residues" evidence="4">
    <location>
        <begin position="661"/>
        <end position="675"/>
    </location>
</feature>
<dbReference type="GO" id="GO:0000978">
    <property type="term" value="F:RNA polymerase II cis-regulatory region sequence-specific DNA binding"/>
    <property type="evidence" value="ECO:0007669"/>
    <property type="project" value="TreeGrafter"/>
</dbReference>
<keyword evidence="2 3" id="KW-0539">Nucleus</keyword>
<feature type="compositionally biased region" description="Polar residues" evidence="4">
    <location>
        <begin position="596"/>
        <end position="610"/>
    </location>
</feature>
<evidence type="ECO:0000256" key="1">
    <source>
        <dbReference type="ARBA" id="ARBA00023125"/>
    </source>
</evidence>
<feature type="region of interest" description="Disordered" evidence="4">
    <location>
        <begin position="506"/>
        <end position="624"/>
    </location>
</feature>
<dbReference type="SUPFAM" id="SSF47095">
    <property type="entry name" value="HMG-box"/>
    <property type="match status" value="1"/>
</dbReference>
<name>A0A8H5D0U3_9AGAR</name>
<feature type="compositionally biased region" description="Basic residues" evidence="4">
    <location>
        <begin position="214"/>
        <end position="236"/>
    </location>
</feature>
<feature type="region of interest" description="Disordered" evidence="4">
    <location>
        <begin position="660"/>
        <end position="683"/>
    </location>
</feature>
<feature type="compositionally biased region" description="Polar residues" evidence="4">
    <location>
        <begin position="553"/>
        <end position="570"/>
    </location>
</feature>
<organism evidence="6 7">
    <name type="scientific">Tetrapyrgos nigripes</name>
    <dbReference type="NCBI Taxonomy" id="182062"/>
    <lineage>
        <taxon>Eukaryota</taxon>
        <taxon>Fungi</taxon>
        <taxon>Dikarya</taxon>
        <taxon>Basidiomycota</taxon>
        <taxon>Agaricomycotina</taxon>
        <taxon>Agaricomycetes</taxon>
        <taxon>Agaricomycetidae</taxon>
        <taxon>Agaricales</taxon>
        <taxon>Marasmiineae</taxon>
        <taxon>Marasmiaceae</taxon>
        <taxon>Tetrapyrgos</taxon>
    </lineage>
</organism>
<evidence type="ECO:0000256" key="3">
    <source>
        <dbReference type="PROSITE-ProRule" id="PRU00267"/>
    </source>
</evidence>
<dbReference type="GO" id="GO:0005634">
    <property type="term" value="C:nucleus"/>
    <property type="evidence" value="ECO:0007669"/>
    <property type="project" value="UniProtKB-UniRule"/>
</dbReference>
<evidence type="ECO:0000256" key="2">
    <source>
        <dbReference type="ARBA" id="ARBA00023242"/>
    </source>
</evidence>
<feature type="compositionally biased region" description="Low complexity" evidence="4">
    <location>
        <begin position="611"/>
        <end position="622"/>
    </location>
</feature>
<dbReference type="SMART" id="SM00398">
    <property type="entry name" value="HMG"/>
    <property type="match status" value="1"/>
</dbReference>
<feature type="DNA-binding region" description="HMG box" evidence="3">
    <location>
        <begin position="74"/>
        <end position="143"/>
    </location>
</feature>
<proteinExistence type="predicted"/>
<feature type="domain" description="HMG box" evidence="5">
    <location>
        <begin position="74"/>
        <end position="143"/>
    </location>
</feature>
<dbReference type="InterPro" id="IPR009071">
    <property type="entry name" value="HMG_box_dom"/>
</dbReference>
<dbReference type="Proteomes" id="UP000559256">
    <property type="component" value="Unassembled WGS sequence"/>
</dbReference>
<feature type="region of interest" description="Disordered" evidence="4">
    <location>
        <begin position="196"/>
        <end position="312"/>
    </location>
</feature>
<evidence type="ECO:0000259" key="5">
    <source>
        <dbReference type="PROSITE" id="PS50118"/>
    </source>
</evidence>
<keyword evidence="1 3" id="KW-0238">DNA-binding</keyword>
<dbReference type="InterPro" id="IPR036910">
    <property type="entry name" value="HMG_box_dom_sf"/>
</dbReference>
<dbReference type="Pfam" id="PF00505">
    <property type="entry name" value="HMG_box"/>
    <property type="match status" value="1"/>
</dbReference>
<sequence>MEHTLKFEWMLEPSSHDLLVDVALPEGSIGSVQLAHASTPIDIETDLVFETGTSRSRSRPSRAGSSRRRDPDKPKRPINAYMIFRKEKLNDPSGIKSVEKDNRHISRIISHLWNNLGEERQAVYYRKAEEEKALHKKMYPDWRFTPQPRVRPVVKRNVKRATKPHLERSEKIAKMYEDGLSGDALKEAIRELDEACPIADDDDDDEEEEEKVQEKRKGKAVRRKQKSPPSTRRTRSKTQTVSTDASGSHQSDVSKSAPSPLSPLEGPSLVFRSPLLPPRRLSSEESDASSAYSPTTPNSELHGQISELSPSVSPVSVVLRDQVVLPRALSPVMPPSGFVQQQVPPQTFQDVNVFQALQSSHADFGVNMGYNNQAHLSASFSADNRQYAAYPQADISPWGNERNDQNFGGEPFYSQIQTGFQPQFPSRTPGPVQHGMYLHPQQQQLSSPLHTSKLSVIRHTQSPVNVNAPTSMPPAPPAQIHIPRPLPVQTQSQQRCEQMYSIPASQQNHAQVYDQNSEQHHQSSMLFTRPVQSLSQPPQPQYMAAPTPPTHMYTRTSSYESEQFSSPDSTGRSRRARPLRVALSHSPEPELGSPLTLPTSGEADTTMVSQNDNVTPNTDDTTLVPFSNVLGSLREYGHEYASHEHQAEPVVHVSAAAGGEETQSLGASARSSSTGGPIPTPTSAPAAFIVSTEGEDWSQYFNLDATGNYLVQEFNDKLTCFE</sequence>